<sequence>MNNDQINQDNSTSNYFEKASAKPDLKKWSFSSTETTNLSNQETKQNTPSEHLFAGLRQAGSDKYRCEAVSLFKIDHVVVSKSSTMTDFTIAIIEKDNRYSVAEISVQNTYLDNSIEQFASYNAMLKNIASVKDKIILKIDNSGLIINVLNKDELKEKWLQVKADLQRDRMFNTFKPEEQKLILQGGDDEYLKDFDMVSFINKGHTLYPMFFCGYWKEYQIQETYDLKPQLKNSTIFKDEVIPLEVYGKVKRYTNNNNNYQLEIQAIESRSFDTGKLKKLYKENYPFAKVEFDDYSYDYSTKIEADVDTGWIKTLGMTVLEQAGSIVMFMDCTIKQLSDEKSNITE</sequence>
<dbReference type="AlphaFoldDB" id="A0A1Q6A0J4"/>
<comment type="caution">
    <text evidence="2">The sequence shown here is derived from an EMBL/GenBank/DDBJ whole genome shotgun (WGS) entry which is preliminary data.</text>
</comment>
<evidence type="ECO:0000313" key="3">
    <source>
        <dbReference type="Proteomes" id="UP000186720"/>
    </source>
</evidence>
<organism evidence="2 3">
    <name type="scientific">Mucilaginibacter polytrichastri</name>
    <dbReference type="NCBI Taxonomy" id="1302689"/>
    <lineage>
        <taxon>Bacteria</taxon>
        <taxon>Pseudomonadati</taxon>
        <taxon>Bacteroidota</taxon>
        <taxon>Sphingobacteriia</taxon>
        <taxon>Sphingobacteriales</taxon>
        <taxon>Sphingobacteriaceae</taxon>
        <taxon>Mucilaginibacter</taxon>
    </lineage>
</organism>
<gene>
    <name evidence="2" type="ORF">RG47T_3000</name>
</gene>
<dbReference type="STRING" id="1302689.RG47T_3000"/>
<evidence type="ECO:0000256" key="1">
    <source>
        <dbReference type="SAM" id="MobiDB-lite"/>
    </source>
</evidence>
<proteinExistence type="predicted"/>
<reference evidence="2 3" key="1">
    <citation type="submission" date="2016-11" db="EMBL/GenBank/DDBJ databases">
        <title>Whole Genome Sequencing of Mucilaginibacter polytrichastri RG4-7(T) isolated from the moss sample.</title>
        <authorList>
            <person name="Li Y."/>
        </authorList>
    </citation>
    <scope>NUCLEOTIDE SEQUENCE [LARGE SCALE GENOMIC DNA]</scope>
    <source>
        <strain evidence="2 3">RG4-7</strain>
    </source>
</reference>
<dbReference type="EMBL" id="MPPL01000001">
    <property type="protein sequence ID" value="OKS87539.1"/>
    <property type="molecule type" value="Genomic_DNA"/>
</dbReference>
<accession>A0A1Q6A0J4</accession>
<dbReference type="Proteomes" id="UP000186720">
    <property type="component" value="Unassembled WGS sequence"/>
</dbReference>
<protein>
    <submittedName>
        <fullName evidence="2">Uncharacterized protein</fullName>
    </submittedName>
</protein>
<feature type="compositionally biased region" description="Polar residues" evidence="1">
    <location>
        <begin position="1"/>
        <end position="15"/>
    </location>
</feature>
<name>A0A1Q6A0J4_9SPHI</name>
<feature type="region of interest" description="Disordered" evidence="1">
    <location>
        <begin position="1"/>
        <end position="23"/>
    </location>
</feature>
<dbReference type="RefSeq" id="WP_074490132.1">
    <property type="nucleotide sequence ID" value="NZ_FPAM01000006.1"/>
</dbReference>
<evidence type="ECO:0000313" key="2">
    <source>
        <dbReference type="EMBL" id="OKS87539.1"/>
    </source>
</evidence>
<dbReference type="OrthoDB" id="1081532at2"/>
<keyword evidence="3" id="KW-1185">Reference proteome</keyword>